<organism evidence="1">
    <name type="scientific">Anopheles darlingi</name>
    <name type="common">Mosquito</name>
    <dbReference type="NCBI Taxonomy" id="43151"/>
    <lineage>
        <taxon>Eukaryota</taxon>
        <taxon>Metazoa</taxon>
        <taxon>Ecdysozoa</taxon>
        <taxon>Arthropoda</taxon>
        <taxon>Hexapoda</taxon>
        <taxon>Insecta</taxon>
        <taxon>Pterygota</taxon>
        <taxon>Neoptera</taxon>
        <taxon>Endopterygota</taxon>
        <taxon>Diptera</taxon>
        <taxon>Nematocera</taxon>
        <taxon>Culicoidea</taxon>
        <taxon>Culicidae</taxon>
        <taxon>Anophelinae</taxon>
        <taxon>Anopheles</taxon>
    </lineage>
</organism>
<reference evidence="1" key="1">
    <citation type="submission" date="2018-01" db="EMBL/GenBank/DDBJ databases">
        <title>An insight into the sialome of Amazonian anophelines.</title>
        <authorList>
            <person name="Ribeiro J.M."/>
            <person name="Scarpassa V."/>
            <person name="Calvo E."/>
        </authorList>
    </citation>
    <scope>NUCLEOTIDE SEQUENCE</scope>
</reference>
<name>A0A2M4DEH3_ANODA</name>
<sequence>MAFFDRLRHLLSLAFASTICIVIGVEEIGGLVLHRITVVVLRVRNRLQHVPWPIIIGLRSERFLFTRAAKLQLRQMPWYRDLAVEGDVLRLVCVEGRAKYIEEGGRATDSGDLVVVALVRR</sequence>
<accession>A0A2M4DEH3</accession>
<evidence type="ECO:0000313" key="1">
    <source>
        <dbReference type="EMBL" id="MBW75578.1"/>
    </source>
</evidence>
<proteinExistence type="predicted"/>
<dbReference type="AlphaFoldDB" id="A0A2M4DEH3"/>
<dbReference type="EMBL" id="GGFL01011400">
    <property type="protein sequence ID" value="MBW75578.1"/>
    <property type="molecule type" value="Transcribed_RNA"/>
</dbReference>
<protein>
    <submittedName>
        <fullName evidence="1">Putative secreted protein</fullName>
    </submittedName>
</protein>